<feature type="DNA-binding region" description="OmpR/PhoB-type" evidence="9">
    <location>
        <begin position="165"/>
        <end position="271"/>
    </location>
</feature>
<evidence type="ECO:0000256" key="9">
    <source>
        <dbReference type="PROSITE-ProRule" id="PRU01091"/>
    </source>
</evidence>
<dbReference type="EMBL" id="JACBYR010000001">
    <property type="protein sequence ID" value="NYE81481.1"/>
    <property type="molecule type" value="Genomic_DNA"/>
</dbReference>
<dbReference type="RefSeq" id="WP_179583511.1">
    <property type="nucleotide sequence ID" value="NZ_JACBYR010000001.1"/>
</dbReference>
<dbReference type="SMART" id="SM00448">
    <property type="entry name" value="REC"/>
    <property type="match status" value="1"/>
</dbReference>
<keyword evidence="2" id="KW-0963">Cytoplasm</keyword>
<organism evidence="12 13">
    <name type="scientific">Pigmentiphaga litoralis</name>
    <dbReference type="NCBI Taxonomy" id="516702"/>
    <lineage>
        <taxon>Bacteria</taxon>
        <taxon>Pseudomonadati</taxon>
        <taxon>Pseudomonadota</taxon>
        <taxon>Betaproteobacteria</taxon>
        <taxon>Burkholderiales</taxon>
        <taxon>Alcaligenaceae</taxon>
        <taxon>Pigmentiphaga</taxon>
    </lineage>
</organism>
<dbReference type="PANTHER" id="PTHR48111">
    <property type="entry name" value="REGULATOR OF RPOS"/>
    <property type="match status" value="1"/>
</dbReference>
<feature type="modified residue" description="4-aspartylphosphate" evidence="8">
    <location>
        <position position="87"/>
    </location>
</feature>
<dbReference type="Gene3D" id="1.10.10.10">
    <property type="entry name" value="Winged helix-like DNA-binding domain superfamily/Winged helix DNA-binding domain"/>
    <property type="match status" value="1"/>
</dbReference>
<feature type="domain" description="Response regulatory" evidence="10">
    <location>
        <begin position="38"/>
        <end position="151"/>
    </location>
</feature>
<reference evidence="12 13" key="1">
    <citation type="submission" date="2020-07" db="EMBL/GenBank/DDBJ databases">
        <title>Genomic Encyclopedia of Type Strains, Phase IV (KMG-V): Genome sequencing to study the core and pangenomes of soil and plant-associated prokaryotes.</title>
        <authorList>
            <person name="Whitman W."/>
        </authorList>
    </citation>
    <scope>NUCLEOTIDE SEQUENCE [LARGE SCALE GENOMIC DNA]</scope>
    <source>
        <strain evidence="12 13">SAS40</strain>
    </source>
</reference>
<keyword evidence="4" id="KW-0902">Two-component regulatory system</keyword>
<comment type="subcellular location">
    <subcellularLocation>
        <location evidence="1">Cytoplasm</location>
    </subcellularLocation>
</comment>
<evidence type="ECO:0000259" key="11">
    <source>
        <dbReference type="PROSITE" id="PS51755"/>
    </source>
</evidence>
<dbReference type="Gene3D" id="3.40.50.2300">
    <property type="match status" value="1"/>
</dbReference>
<dbReference type="GO" id="GO:0006355">
    <property type="term" value="P:regulation of DNA-templated transcription"/>
    <property type="evidence" value="ECO:0007669"/>
    <property type="project" value="InterPro"/>
</dbReference>
<evidence type="ECO:0000256" key="2">
    <source>
        <dbReference type="ARBA" id="ARBA00022490"/>
    </source>
</evidence>
<dbReference type="Pfam" id="PF00072">
    <property type="entry name" value="Response_reg"/>
    <property type="match status" value="1"/>
</dbReference>
<accession>A0A7Y9LMB3</accession>
<evidence type="ECO:0000256" key="1">
    <source>
        <dbReference type="ARBA" id="ARBA00004496"/>
    </source>
</evidence>
<sequence length="280" mass="30023">MSTPAFHPPPVALRPQAALVSGHPHTADGGPSPATPLSILLVEDDVELAQMLVEFMSDETQAVTLAHDGVAALGLLLEQPFDLVVLDVMLPRADGFELLQTLRRRSQVPVIMMTARTAAADRISGLELGADDYLCKPVDPLELMARIRAVLRRTQAPSRDMPAEPDASAHGPLRVVPSLQRATLAGVDLGLTAAELRVLDMLVRQAGTPVSREYLTELALGRSLEAYDRSLDTHVSNLRRKLRRAADLANAPDASVPEIRGLRSFGYVLTSGASMPGPLA</sequence>
<dbReference type="Proteomes" id="UP000542125">
    <property type="component" value="Unassembled WGS sequence"/>
</dbReference>
<keyword evidence="6 9" id="KW-0238">DNA-binding</keyword>
<evidence type="ECO:0000256" key="4">
    <source>
        <dbReference type="ARBA" id="ARBA00023012"/>
    </source>
</evidence>
<dbReference type="InterPro" id="IPR011006">
    <property type="entry name" value="CheY-like_superfamily"/>
</dbReference>
<dbReference type="GO" id="GO:0005829">
    <property type="term" value="C:cytosol"/>
    <property type="evidence" value="ECO:0007669"/>
    <property type="project" value="TreeGrafter"/>
</dbReference>
<keyword evidence="7" id="KW-0804">Transcription</keyword>
<dbReference type="InterPro" id="IPR036388">
    <property type="entry name" value="WH-like_DNA-bd_sf"/>
</dbReference>
<dbReference type="AlphaFoldDB" id="A0A7Y9LMB3"/>
<comment type="caution">
    <text evidence="12">The sequence shown here is derived from an EMBL/GenBank/DDBJ whole genome shotgun (WGS) entry which is preliminary data.</text>
</comment>
<evidence type="ECO:0000313" key="12">
    <source>
        <dbReference type="EMBL" id="NYE81481.1"/>
    </source>
</evidence>
<evidence type="ECO:0000313" key="13">
    <source>
        <dbReference type="Proteomes" id="UP000542125"/>
    </source>
</evidence>
<evidence type="ECO:0000256" key="6">
    <source>
        <dbReference type="ARBA" id="ARBA00023125"/>
    </source>
</evidence>
<evidence type="ECO:0000259" key="10">
    <source>
        <dbReference type="PROSITE" id="PS50110"/>
    </source>
</evidence>
<dbReference type="SUPFAM" id="SSF46894">
    <property type="entry name" value="C-terminal effector domain of the bipartite response regulators"/>
    <property type="match status" value="1"/>
</dbReference>
<dbReference type="GO" id="GO:0032993">
    <property type="term" value="C:protein-DNA complex"/>
    <property type="evidence" value="ECO:0007669"/>
    <property type="project" value="TreeGrafter"/>
</dbReference>
<evidence type="ECO:0000256" key="5">
    <source>
        <dbReference type="ARBA" id="ARBA00023015"/>
    </source>
</evidence>
<dbReference type="Pfam" id="PF00486">
    <property type="entry name" value="Trans_reg_C"/>
    <property type="match status" value="1"/>
</dbReference>
<gene>
    <name evidence="12" type="ORF">FHW18_000752</name>
</gene>
<dbReference type="InterPro" id="IPR001789">
    <property type="entry name" value="Sig_transdc_resp-reg_receiver"/>
</dbReference>
<name>A0A7Y9LMB3_9BURK</name>
<keyword evidence="3 8" id="KW-0597">Phosphoprotein</keyword>
<dbReference type="SUPFAM" id="SSF52172">
    <property type="entry name" value="CheY-like"/>
    <property type="match status" value="1"/>
</dbReference>
<protein>
    <submittedName>
        <fullName evidence="12">Two-component system response regulator CpxR</fullName>
    </submittedName>
</protein>
<feature type="domain" description="OmpR/PhoB-type" evidence="11">
    <location>
        <begin position="165"/>
        <end position="271"/>
    </location>
</feature>
<dbReference type="InterPro" id="IPR039420">
    <property type="entry name" value="WalR-like"/>
</dbReference>
<keyword evidence="5" id="KW-0805">Transcription regulation</keyword>
<dbReference type="PROSITE" id="PS50110">
    <property type="entry name" value="RESPONSE_REGULATORY"/>
    <property type="match status" value="1"/>
</dbReference>
<dbReference type="CDD" id="cd00383">
    <property type="entry name" value="trans_reg_C"/>
    <property type="match status" value="1"/>
</dbReference>
<dbReference type="GO" id="GO:0000976">
    <property type="term" value="F:transcription cis-regulatory region binding"/>
    <property type="evidence" value="ECO:0007669"/>
    <property type="project" value="TreeGrafter"/>
</dbReference>
<dbReference type="InterPro" id="IPR016032">
    <property type="entry name" value="Sig_transdc_resp-reg_C-effctor"/>
</dbReference>
<dbReference type="SMART" id="SM00862">
    <property type="entry name" value="Trans_reg_C"/>
    <property type="match status" value="1"/>
</dbReference>
<dbReference type="GO" id="GO:0000156">
    <property type="term" value="F:phosphorelay response regulator activity"/>
    <property type="evidence" value="ECO:0007669"/>
    <property type="project" value="TreeGrafter"/>
</dbReference>
<dbReference type="Gene3D" id="6.10.250.690">
    <property type="match status" value="1"/>
</dbReference>
<keyword evidence="13" id="KW-1185">Reference proteome</keyword>
<evidence type="ECO:0000256" key="8">
    <source>
        <dbReference type="PROSITE-ProRule" id="PRU00169"/>
    </source>
</evidence>
<dbReference type="PANTHER" id="PTHR48111:SF39">
    <property type="entry name" value="TRANSCRIPTIONAL REGULATORY PROTEIN CPXR"/>
    <property type="match status" value="1"/>
</dbReference>
<evidence type="ECO:0000256" key="7">
    <source>
        <dbReference type="ARBA" id="ARBA00023163"/>
    </source>
</evidence>
<dbReference type="InterPro" id="IPR001867">
    <property type="entry name" value="OmpR/PhoB-type_DNA-bd"/>
</dbReference>
<evidence type="ECO:0000256" key="3">
    <source>
        <dbReference type="ARBA" id="ARBA00022553"/>
    </source>
</evidence>
<dbReference type="PROSITE" id="PS51755">
    <property type="entry name" value="OMPR_PHOB"/>
    <property type="match status" value="1"/>
</dbReference>
<proteinExistence type="predicted"/>